<accession>A0AAQ3U3H4</accession>
<organism evidence="2 3">
    <name type="scientific">Paspalum notatum var. saurae</name>
    <dbReference type="NCBI Taxonomy" id="547442"/>
    <lineage>
        <taxon>Eukaryota</taxon>
        <taxon>Viridiplantae</taxon>
        <taxon>Streptophyta</taxon>
        <taxon>Embryophyta</taxon>
        <taxon>Tracheophyta</taxon>
        <taxon>Spermatophyta</taxon>
        <taxon>Magnoliopsida</taxon>
        <taxon>Liliopsida</taxon>
        <taxon>Poales</taxon>
        <taxon>Poaceae</taxon>
        <taxon>PACMAD clade</taxon>
        <taxon>Panicoideae</taxon>
        <taxon>Andropogonodae</taxon>
        <taxon>Paspaleae</taxon>
        <taxon>Paspalinae</taxon>
        <taxon>Paspalum</taxon>
    </lineage>
</organism>
<keyword evidence="1" id="KW-0812">Transmembrane</keyword>
<sequence length="128" mass="14085">MQRPSNLQTAMSLARAFEHLRVKVANGDRIPSTGLYVATDDEAFSLGFFVLALDGFDIVLVVHWLMTLGPIIWDLSTLTMAFYHHGRAICWQAACRPLPSLQQAAHAPSCTVLQPLHPSPSRYSTGGH</sequence>
<proteinExistence type="predicted"/>
<evidence type="ECO:0000313" key="3">
    <source>
        <dbReference type="Proteomes" id="UP001341281"/>
    </source>
</evidence>
<evidence type="ECO:0000256" key="1">
    <source>
        <dbReference type="SAM" id="Phobius"/>
    </source>
</evidence>
<protein>
    <submittedName>
        <fullName evidence="2">Uncharacterized protein</fullName>
    </submittedName>
</protein>
<dbReference type="Proteomes" id="UP001341281">
    <property type="component" value="Chromosome 07"/>
</dbReference>
<dbReference type="AlphaFoldDB" id="A0AAQ3U3H4"/>
<reference evidence="2 3" key="1">
    <citation type="submission" date="2024-02" db="EMBL/GenBank/DDBJ databases">
        <title>High-quality chromosome-scale genome assembly of Pensacola bahiagrass (Paspalum notatum Flugge var. saurae).</title>
        <authorList>
            <person name="Vega J.M."/>
            <person name="Podio M."/>
            <person name="Orjuela J."/>
            <person name="Siena L.A."/>
            <person name="Pessino S.C."/>
            <person name="Combes M.C."/>
            <person name="Mariac C."/>
            <person name="Albertini E."/>
            <person name="Pupilli F."/>
            <person name="Ortiz J.P.A."/>
            <person name="Leblanc O."/>
        </authorList>
    </citation>
    <scope>NUCLEOTIDE SEQUENCE [LARGE SCALE GENOMIC DNA]</scope>
    <source>
        <strain evidence="2">R1</strain>
        <tissue evidence="2">Leaf</tissue>
    </source>
</reference>
<feature type="transmembrane region" description="Helical" evidence="1">
    <location>
        <begin position="43"/>
        <end position="66"/>
    </location>
</feature>
<dbReference type="EMBL" id="CP144751">
    <property type="protein sequence ID" value="WVZ84593.1"/>
    <property type="molecule type" value="Genomic_DNA"/>
</dbReference>
<keyword evidence="3" id="KW-1185">Reference proteome</keyword>
<keyword evidence="1" id="KW-0472">Membrane</keyword>
<keyword evidence="1" id="KW-1133">Transmembrane helix</keyword>
<name>A0AAQ3U3H4_PASNO</name>
<evidence type="ECO:0000313" key="2">
    <source>
        <dbReference type="EMBL" id="WVZ84593.1"/>
    </source>
</evidence>
<gene>
    <name evidence="2" type="ORF">U9M48_031616</name>
</gene>